<dbReference type="RefSeq" id="WP_029729401.1">
    <property type="nucleotide sequence ID" value="NZ_CP031560.1"/>
</dbReference>
<gene>
    <name evidence="1" type="ORF">D5077_16735</name>
</gene>
<reference evidence="1 2" key="1">
    <citation type="submission" date="2018-09" db="EMBL/GenBank/DDBJ databases">
        <title>Phylogenetic diversity of Pectobacterium and Dickeya strains causing blackleg disease of potato in Morocco.</title>
        <authorList>
            <person name="Oulghazi S."/>
            <person name="Moumni M."/>
            <person name="Faure D."/>
        </authorList>
    </citation>
    <scope>NUCLEOTIDE SEQUENCE [LARGE SCALE GENOMIC DNA]</scope>
    <source>
        <strain evidence="1 2">S4.16.03.LID</strain>
    </source>
</reference>
<protein>
    <submittedName>
        <fullName evidence="1">DUF2635 domain-containing protein</fullName>
    </submittedName>
</protein>
<keyword evidence="2" id="KW-1185">Reference proteome</keyword>
<comment type="caution">
    <text evidence="1">The sequence shown here is derived from an EMBL/GenBank/DDBJ whole genome shotgun (WGS) entry which is preliminary data.</text>
</comment>
<evidence type="ECO:0000313" key="1">
    <source>
        <dbReference type="EMBL" id="RJL68427.1"/>
    </source>
</evidence>
<name>A0ABX9NLT6_9GAMM</name>
<proteinExistence type="predicted"/>
<dbReference type="Proteomes" id="UP000266633">
    <property type="component" value="Unassembled WGS sequence"/>
</dbReference>
<dbReference type="Pfam" id="PF10948">
    <property type="entry name" value="DUF2635"/>
    <property type="match status" value="1"/>
</dbReference>
<dbReference type="EMBL" id="QZDO01000060">
    <property type="protein sequence ID" value="RJL68427.1"/>
    <property type="molecule type" value="Genomic_DNA"/>
</dbReference>
<dbReference type="GeneID" id="49322838"/>
<accession>A0ABX9NLT6</accession>
<sequence>MSQITVKAAAGVRVPREENARRYINDAPVQVERTAYYLRQISAGDLVIVPDEKAVSGKTKIAEVNNDGQP</sequence>
<evidence type="ECO:0000313" key="2">
    <source>
        <dbReference type="Proteomes" id="UP000266633"/>
    </source>
</evidence>
<dbReference type="InterPro" id="IPR024400">
    <property type="entry name" value="DUF2635"/>
</dbReference>
<organism evidence="1 2">
    <name type="scientific">Dickeya dianthicola</name>
    <dbReference type="NCBI Taxonomy" id="204039"/>
    <lineage>
        <taxon>Bacteria</taxon>
        <taxon>Pseudomonadati</taxon>
        <taxon>Pseudomonadota</taxon>
        <taxon>Gammaproteobacteria</taxon>
        <taxon>Enterobacterales</taxon>
        <taxon>Pectobacteriaceae</taxon>
        <taxon>Dickeya</taxon>
    </lineage>
</organism>